<dbReference type="GO" id="GO:0006281">
    <property type="term" value="P:DNA repair"/>
    <property type="evidence" value="ECO:0007669"/>
    <property type="project" value="UniProtKB-KW"/>
</dbReference>
<sequence length="706" mass="80029">MENYYVQSSPSWSSGLPTPDRKDALAAHGVLSPPVSRDRIPLIPIEDIADDPFLSSPETSPRRQALKQTPSGDKRKREAAPKPFSPSKVVVISSASSNEGLPPTKRPKEAIYIDHEELELVKNDPDWLRKRSRELMDDDDDAGPSEQLPTANPTSHSTDETNQEAPATGQPNPDPETPQSDDPELCPEQQKVVDLILSGRNVFYTGSAGCGKSTVLKAAVKRLRDQGKSVHILAPTGRAALQVDGMTTWTYMGWTPSFHQLDLETLLQRTHRKHVRRRLLRTDVLIIDEISMVENHHLQRMDVCLREAREYGQKVKHPFGGLQVIFTGDFCQLPPVKPFEYCMFCGLKTKLDTWGTQYECPKKHGPFKETDKWAFQSQAWKDANLEHVHLNEIHRQHDEDFIKILQRCRRGEAFDSDDVELLMNHECNVANATRILCTREEVNGINRAEFGRLRSEVHQFTAVDGFRCKHPYLKYINDNGNKNEDGTLKALREHRIDPRVDLRVGMVVVLQVNLNLSEGLCNGSQGLLCGWEDVDPNNLPYAYRRREAESGLGPMAITGDYADLKEEQIRKFSQQEHVRQWPKVMFQIGEKTIRRTIYPSCFINTMGEGKDPQDFSVLHRTQIPLVAGWAMTVHKSQGMTLNRVIVDLSRAFEEGQVYVALSRATNLQGLRIDGGAKALEDNVMCNAEVTTFLREKFESLELLENH</sequence>
<organism evidence="8 9">
    <name type="scientific">Clonostachys byssicola</name>
    <dbReference type="NCBI Taxonomy" id="160290"/>
    <lineage>
        <taxon>Eukaryota</taxon>
        <taxon>Fungi</taxon>
        <taxon>Dikarya</taxon>
        <taxon>Ascomycota</taxon>
        <taxon>Pezizomycotina</taxon>
        <taxon>Sordariomycetes</taxon>
        <taxon>Hypocreomycetidae</taxon>
        <taxon>Hypocreales</taxon>
        <taxon>Bionectriaceae</taxon>
        <taxon>Clonostachys</taxon>
    </lineage>
</organism>
<keyword evidence="1 5" id="KW-0547">Nucleotide-binding</keyword>
<comment type="catalytic activity">
    <reaction evidence="5">
        <text>ATP + H2O = ADP + phosphate + H(+)</text>
        <dbReference type="Rhea" id="RHEA:13065"/>
        <dbReference type="ChEBI" id="CHEBI:15377"/>
        <dbReference type="ChEBI" id="CHEBI:15378"/>
        <dbReference type="ChEBI" id="CHEBI:30616"/>
        <dbReference type="ChEBI" id="CHEBI:43474"/>
        <dbReference type="ChEBI" id="CHEBI:456216"/>
        <dbReference type="EC" id="5.6.2.3"/>
    </reaction>
</comment>
<dbReference type="GO" id="GO:0006310">
    <property type="term" value="P:DNA recombination"/>
    <property type="evidence" value="ECO:0007669"/>
    <property type="project" value="UniProtKB-KW"/>
</dbReference>
<comment type="cofactor">
    <cofactor evidence="5">
        <name>Mg(2+)</name>
        <dbReference type="ChEBI" id="CHEBI:18420"/>
    </cofactor>
</comment>
<keyword evidence="3 5" id="KW-0347">Helicase</keyword>
<dbReference type="InterPro" id="IPR003840">
    <property type="entry name" value="DNA_helicase_dom"/>
</dbReference>
<dbReference type="GO" id="GO:0016787">
    <property type="term" value="F:hydrolase activity"/>
    <property type="evidence" value="ECO:0007669"/>
    <property type="project" value="UniProtKB-KW"/>
</dbReference>
<dbReference type="SMART" id="SM00382">
    <property type="entry name" value="AAA"/>
    <property type="match status" value="1"/>
</dbReference>
<gene>
    <name evidence="8" type="ORF">CBYS24578_00012472</name>
</gene>
<feature type="region of interest" description="Disordered" evidence="6">
    <location>
        <begin position="1"/>
        <end position="107"/>
    </location>
</feature>
<dbReference type="PANTHER" id="PTHR47642">
    <property type="entry name" value="ATP-DEPENDENT DNA HELICASE"/>
    <property type="match status" value="1"/>
</dbReference>
<keyword evidence="2 5" id="KW-0378">Hydrolase</keyword>
<keyword evidence="5" id="KW-0227">DNA damage</keyword>
<keyword evidence="5" id="KW-0233">DNA recombination</keyword>
<keyword evidence="4 5" id="KW-0067">ATP-binding</keyword>
<dbReference type="GO" id="GO:0043139">
    <property type="term" value="F:5'-3' DNA helicase activity"/>
    <property type="evidence" value="ECO:0007669"/>
    <property type="project" value="UniProtKB-EC"/>
</dbReference>
<name>A0A9N9UKH2_9HYPO</name>
<dbReference type="SUPFAM" id="SSF52540">
    <property type="entry name" value="P-loop containing nucleoside triphosphate hydrolases"/>
    <property type="match status" value="2"/>
</dbReference>
<dbReference type="Gene3D" id="3.40.50.300">
    <property type="entry name" value="P-loop containing nucleotide triphosphate hydrolases"/>
    <property type="match status" value="2"/>
</dbReference>
<reference evidence="9" key="1">
    <citation type="submission" date="2019-06" db="EMBL/GenBank/DDBJ databases">
        <authorList>
            <person name="Broberg M."/>
        </authorList>
    </citation>
    <scope>NUCLEOTIDE SEQUENCE [LARGE SCALE GENOMIC DNA]</scope>
</reference>
<dbReference type="InterPro" id="IPR003593">
    <property type="entry name" value="AAA+_ATPase"/>
</dbReference>
<dbReference type="PANTHER" id="PTHR47642:SF5">
    <property type="entry name" value="ATP-DEPENDENT DNA HELICASE"/>
    <property type="match status" value="1"/>
</dbReference>
<evidence type="ECO:0000256" key="3">
    <source>
        <dbReference type="ARBA" id="ARBA00022806"/>
    </source>
</evidence>
<evidence type="ECO:0000313" key="9">
    <source>
        <dbReference type="Proteomes" id="UP000754883"/>
    </source>
</evidence>
<reference evidence="8 9" key="2">
    <citation type="submission" date="2021-10" db="EMBL/GenBank/DDBJ databases">
        <authorList>
            <person name="Piombo E."/>
        </authorList>
    </citation>
    <scope>NUCLEOTIDE SEQUENCE [LARGE SCALE GENOMIC DNA]</scope>
</reference>
<evidence type="ECO:0000256" key="6">
    <source>
        <dbReference type="SAM" id="MobiDB-lite"/>
    </source>
</evidence>
<feature type="compositionally biased region" description="Polar residues" evidence="6">
    <location>
        <begin position="147"/>
        <end position="156"/>
    </location>
</feature>
<dbReference type="CDD" id="cd18809">
    <property type="entry name" value="SF1_C_RecD"/>
    <property type="match status" value="1"/>
</dbReference>
<evidence type="ECO:0000313" key="8">
    <source>
        <dbReference type="EMBL" id="CAG9990242.1"/>
    </source>
</evidence>
<dbReference type="EC" id="5.6.2.3" evidence="5"/>
<feature type="region of interest" description="Disordered" evidence="6">
    <location>
        <begin position="136"/>
        <end position="185"/>
    </location>
</feature>
<keyword evidence="9" id="KW-1185">Reference proteome</keyword>
<dbReference type="OrthoDB" id="432234at2759"/>
<evidence type="ECO:0000256" key="5">
    <source>
        <dbReference type="RuleBase" id="RU363044"/>
    </source>
</evidence>
<accession>A0A9N9UKH2</accession>
<evidence type="ECO:0000256" key="1">
    <source>
        <dbReference type="ARBA" id="ARBA00022741"/>
    </source>
</evidence>
<dbReference type="AlphaFoldDB" id="A0A9N9UKH2"/>
<feature type="domain" description="AAA+ ATPase" evidence="7">
    <location>
        <begin position="198"/>
        <end position="339"/>
    </location>
</feature>
<proteinExistence type="inferred from homology"/>
<dbReference type="GO" id="GO:0005524">
    <property type="term" value="F:ATP binding"/>
    <property type="evidence" value="ECO:0007669"/>
    <property type="project" value="UniProtKB-KW"/>
</dbReference>
<dbReference type="EMBL" id="CABFNO020001469">
    <property type="protein sequence ID" value="CAG9990242.1"/>
    <property type="molecule type" value="Genomic_DNA"/>
</dbReference>
<dbReference type="InterPro" id="IPR051055">
    <property type="entry name" value="PIF1_helicase"/>
</dbReference>
<evidence type="ECO:0000256" key="2">
    <source>
        <dbReference type="ARBA" id="ARBA00022801"/>
    </source>
</evidence>
<dbReference type="Pfam" id="PF02689">
    <property type="entry name" value="Herpes_Helicase"/>
    <property type="match status" value="1"/>
</dbReference>
<feature type="compositionally biased region" description="Polar residues" evidence="6">
    <location>
        <begin position="1"/>
        <end position="16"/>
    </location>
</feature>
<dbReference type="InterPro" id="IPR010285">
    <property type="entry name" value="DNA_helicase_pif1-like_DEAD"/>
</dbReference>
<comment type="caution">
    <text evidence="8">The sequence shown here is derived from an EMBL/GenBank/DDBJ whole genome shotgun (WGS) entry which is preliminary data.</text>
</comment>
<dbReference type="Proteomes" id="UP000754883">
    <property type="component" value="Unassembled WGS sequence"/>
</dbReference>
<keyword evidence="5" id="KW-0234">DNA repair</keyword>
<evidence type="ECO:0000259" key="7">
    <source>
        <dbReference type="SMART" id="SM00382"/>
    </source>
</evidence>
<dbReference type="GO" id="GO:0000723">
    <property type="term" value="P:telomere maintenance"/>
    <property type="evidence" value="ECO:0007669"/>
    <property type="project" value="InterPro"/>
</dbReference>
<protein>
    <recommendedName>
        <fullName evidence="5">ATP-dependent DNA helicase</fullName>
        <ecNumber evidence="5">5.6.2.3</ecNumber>
    </recommendedName>
</protein>
<evidence type="ECO:0000256" key="4">
    <source>
        <dbReference type="ARBA" id="ARBA00022840"/>
    </source>
</evidence>
<comment type="similarity">
    <text evidence="5">Belongs to the helicase family.</text>
</comment>
<dbReference type="InterPro" id="IPR027417">
    <property type="entry name" value="P-loop_NTPase"/>
</dbReference>
<dbReference type="Pfam" id="PF05970">
    <property type="entry name" value="PIF1"/>
    <property type="match status" value="1"/>
</dbReference>